<keyword evidence="3 7" id="KW-0812">Transmembrane</keyword>
<dbReference type="GO" id="GO:0008195">
    <property type="term" value="F:phosphatidate phosphatase activity"/>
    <property type="evidence" value="ECO:0007669"/>
    <property type="project" value="TreeGrafter"/>
</dbReference>
<gene>
    <name evidence="9" type="ORF">BGW36DRAFT_289996</name>
</gene>
<feature type="transmembrane region" description="Helical" evidence="7">
    <location>
        <begin position="111"/>
        <end position="128"/>
    </location>
</feature>
<feature type="region of interest" description="Disordered" evidence="6">
    <location>
        <begin position="296"/>
        <end position="340"/>
    </location>
</feature>
<evidence type="ECO:0000313" key="10">
    <source>
        <dbReference type="Proteomes" id="UP001201262"/>
    </source>
</evidence>
<dbReference type="PANTHER" id="PTHR10165:SF35">
    <property type="entry name" value="RE23632P"/>
    <property type="match status" value="1"/>
</dbReference>
<evidence type="ECO:0000256" key="1">
    <source>
        <dbReference type="ARBA" id="ARBA00004141"/>
    </source>
</evidence>
<dbReference type="SMART" id="SM00014">
    <property type="entry name" value="acidPPc"/>
    <property type="match status" value="1"/>
</dbReference>
<feature type="transmembrane region" description="Helical" evidence="7">
    <location>
        <begin position="78"/>
        <end position="99"/>
    </location>
</feature>
<dbReference type="Gene3D" id="1.20.144.10">
    <property type="entry name" value="Phosphatidic acid phosphatase type 2/haloperoxidase"/>
    <property type="match status" value="1"/>
</dbReference>
<keyword evidence="10" id="KW-1185">Reference proteome</keyword>
<dbReference type="CDD" id="cd03390">
    <property type="entry name" value="PAP2_containing_1_like"/>
    <property type="match status" value="1"/>
</dbReference>
<evidence type="ECO:0000256" key="6">
    <source>
        <dbReference type="SAM" id="MobiDB-lite"/>
    </source>
</evidence>
<evidence type="ECO:0000256" key="2">
    <source>
        <dbReference type="ARBA" id="ARBA00008816"/>
    </source>
</evidence>
<dbReference type="PANTHER" id="PTHR10165">
    <property type="entry name" value="LIPID PHOSPHATE PHOSPHATASE"/>
    <property type="match status" value="1"/>
</dbReference>
<comment type="caution">
    <text evidence="9">The sequence shown here is derived from an EMBL/GenBank/DDBJ whole genome shotgun (WGS) entry which is preliminary data.</text>
</comment>
<dbReference type="GeneID" id="70241007"/>
<sequence>MPSFPAPQHSMSLSNQPGALGAIARFWQRTYAADYVALGIVATGFVLIQIFITPFHRMFYLDNMAIQFPFAKVERVPILWSIVYSAVLPATFIFAWGLITRPSAHKFHVTLLGLGVSLMVTPFITDIIKNAVGRPRPDLIDRCQPEQGTAAHRLVTFSICTQSNEHILQEGWRSFPSGHSSFAFAGLGFLSLFISGQLHVFRPRADLGRCLFAFLPTVGAALIAISRCEDYRHDVWDVSVGGILGSCIAYFTYRRYYPSLRDRQCHVPYDRTDSALYTMDGFSKFADDEERLLGVGLGQRQRGTRESSQRRLGEEEPQNQRGWESPEGSIHMDNVTSSRG</sequence>
<dbReference type="Proteomes" id="UP001201262">
    <property type="component" value="Unassembled WGS sequence"/>
</dbReference>
<dbReference type="GO" id="GO:0046839">
    <property type="term" value="P:phospholipid dephosphorylation"/>
    <property type="evidence" value="ECO:0007669"/>
    <property type="project" value="TreeGrafter"/>
</dbReference>
<feature type="transmembrane region" description="Helical" evidence="7">
    <location>
        <begin position="35"/>
        <end position="58"/>
    </location>
</feature>
<dbReference type="Pfam" id="PF01569">
    <property type="entry name" value="PAP2"/>
    <property type="match status" value="1"/>
</dbReference>
<protein>
    <submittedName>
        <fullName evidence="9">PAP2 domain protein</fullName>
    </submittedName>
</protein>
<feature type="transmembrane region" description="Helical" evidence="7">
    <location>
        <begin position="182"/>
        <end position="200"/>
    </location>
</feature>
<keyword evidence="4 7" id="KW-1133">Transmembrane helix</keyword>
<dbReference type="RefSeq" id="XP_046074997.1">
    <property type="nucleotide sequence ID" value="XM_046210720.1"/>
</dbReference>
<dbReference type="AlphaFoldDB" id="A0AAD4L029"/>
<name>A0AAD4L029_9EURO</name>
<dbReference type="FunFam" id="1.20.144.10:FF:000017">
    <property type="entry name" value="Diacylglycerol pyrophosphate phosphatase 1"/>
    <property type="match status" value="1"/>
</dbReference>
<evidence type="ECO:0000256" key="3">
    <source>
        <dbReference type="ARBA" id="ARBA00022692"/>
    </source>
</evidence>
<comment type="similarity">
    <text evidence="2">Belongs to the PA-phosphatase related phosphoesterase family.</text>
</comment>
<keyword evidence="5 7" id="KW-0472">Membrane</keyword>
<dbReference type="InterPro" id="IPR043216">
    <property type="entry name" value="PAP-like"/>
</dbReference>
<comment type="subcellular location">
    <subcellularLocation>
        <location evidence="1">Membrane</location>
        <topology evidence="1">Multi-pass membrane protein</topology>
    </subcellularLocation>
</comment>
<dbReference type="EMBL" id="JAJTJA010000003">
    <property type="protein sequence ID" value="KAH8701621.1"/>
    <property type="molecule type" value="Genomic_DNA"/>
</dbReference>
<evidence type="ECO:0000256" key="7">
    <source>
        <dbReference type="SAM" id="Phobius"/>
    </source>
</evidence>
<evidence type="ECO:0000259" key="8">
    <source>
        <dbReference type="SMART" id="SM00014"/>
    </source>
</evidence>
<evidence type="ECO:0000256" key="4">
    <source>
        <dbReference type="ARBA" id="ARBA00022989"/>
    </source>
</evidence>
<reference evidence="9" key="1">
    <citation type="submission" date="2021-12" db="EMBL/GenBank/DDBJ databases">
        <title>Convergent genome expansion in fungi linked to evolution of root-endophyte symbiosis.</title>
        <authorList>
            <consortium name="DOE Joint Genome Institute"/>
            <person name="Ke Y.-H."/>
            <person name="Bonito G."/>
            <person name="Liao H.-L."/>
            <person name="Looney B."/>
            <person name="Rojas-Flechas A."/>
            <person name="Nash J."/>
            <person name="Hameed K."/>
            <person name="Schadt C."/>
            <person name="Martin F."/>
            <person name="Crous P.W."/>
            <person name="Miettinen O."/>
            <person name="Magnuson J.K."/>
            <person name="Labbe J."/>
            <person name="Jacobson D."/>
            <person name="Doktycz M.J."/>
            <person name="Veneault-Fourrey C."/>
            <person name="Kuo A."/>
            <person name="Mondo S."/>
            <person name="Calhoun S."/>
            <person name="Riley R."/>
            <person name="Ohm R."/>
            <person name="LaButti K."/>
            <person name="Andreopoulos B."/>
            <person name="Pangilinan J."/>
            <person name="Nolan M."/>
            <person name="Tritt A."/>
            <person name="Clum A."/>
            <person name="Lipzen A."/>
            <person name="Daum C."/>
            <person name="Barry K."/>
            <person name="Grigoriev I.V."/>
            <person name="Vilgalys R."/>
        </authorList>
    </citation>
    <scope>NUCLEOTIDE SEQUENCE</scope>
    <source>
        <strain evidence="9">PMI_201</strain>
    </source>
</reference>
<dbReference type="InterPro" id="IPR036938">
    <property type="entry name" value="PAP2/HPO_sf"/>
</dbReference>
<feature type="transmembrane region" description="Helical" evidence="7">
    <location>
        <begin position="238"/>
        <end position="253"/>
    </location>
</feature>
<evidence type="ECO:0000256" key="5">
    <source>
        <dbReference type="ARBA" id="ARBA00023136"/>
    </source>
</evidence>
<evidence type="ECO:0000313" key="9">
    <source>
        <dbReference type="EMBL" id="KAH8701621.1"/>
    </source>
</evidence>
<organism evidence="9 10">
    <name type="scientific">Talaromyces proteolyticus</name>
    <dbReference type="NCBI Taxonomy" id="1131652"/>
    <lineage>
        <taxon>Eukaryota</taxon>
        <taxon>Fungi</taxon>
        <taxon>Dikarya</taxon>
        <taxon>Ascomycota</taxon>
        <taxon>Pezizomycotina</taxon>
        <taxon>Eurotiomycetes</taxon>
        <taxon>Eurotiomycetidae</taxon>
        <taxon>Eurotiales</taxon>
        <taxon>Trichocomaceae</taxon>
        <taxon>Talaromyces</taxon>
        <taxon>Talaromyces sect. Bacilispori</taxon>
    </lineage>
</organism>
<dbReference type="GO" id="GO:0006644">
    <property type="term" value="P:phospholipid metabolic process"/>
    <property type="evidence" value="ECO:0007669"/>
    <property type="project" value="InterPro"/>
</dbReference>
<dbReference type="SUPFAM" id="SSF48317">
    <property type="entry name" value="Acid phosphatase/Vanadium-dependent haloperoxidase"/>
    <property type="match status" value="1"/>
</dbReference>
<feature type="transmembrane region" description="Helical" evidence="7">
    <location>
        <begin position="207"/>
        <end position="226"/>
    </location>
</feature>
<accession>A0AAD4L029</accession>
<proteinExistence type="inferred from homology"/>
<dbReference type="InterPro" id="IPR000326">
    <property type="entry name" value="PAP2/HPO"/>
</dbReference>
<feature type="domain" description="Phosphatidic acid phosphatase type 2/haloperoxidase" evidence="8">
    <location>
        <begin position="112"/>
        <end position="253"/>
    </location>
</feature>
<feature type="compositionally biased region" description="Basic and acidic residues" evidence="6">
    <location>
        <begin position="303"/>
        <end position="314"/>
    </location>
</feature>
<dbReference type="GO" id="GO:0016020">
    <property type="term" value="C:membrane"/>
    <property type="evidence" value="ECO:0007669"/>
    <property type="project" value="UniProtKB-SubCell"/>
</dbReference>